<dbReference type="PANTHER" id="PTHR30504:SF2">
    <property type="entry name" value="GLUCANS BIOSYNTHESIS PROTEIN G"/>
    <property type="match status" value="1"/>
</dbReference>
<evidence type="ECO:0000256" key="2">
    <source>
        <dbReference type="ARBA" id="ARBA00005001"/>
    </source>
</evidence>
<dbReference type="InterPro" id="IPR013783">
    <property type="entry name" value="Ig-like_fold"/>
</dbReference>
<evidence type="ECO:0000313" key="7">
    <source>
        <dbReference type="Proteomes" id="UP001223720"/>
    </source>
</evidence>
<dbReference type="Gene3D" id="2.60.40.10">
    <property type="entry name" value="Immunoglobulins"/>
    <property type="match status" value="1"/>
</dbReference>
<dbReference type="PIRSF" id="PIRSF006281">
    <property type="entry name" value="MdoG"/>
    <property type="match status" value="1"/>
</dbReference>
<dbReference type="Proteomes" id="UP001223720">
    <property type="component" value="Chromosome"/>
</dbReference>
<evidence type="ECO:0000313" key="6">
    <source>
        <dbReference type="EMBL" id="WHQ67890.1"/>
    </source>
</evidence>
<accession>A0AAX3W999</accession>
<dbReference type="InterPro" id="IPR007444">
    <property type="entry name" value="Glucan_biosyn_MdoG_C"/>
</dbReference>
<dbReference type="InterPro" id="IPR014718">
    <property type="entry name" value="GH-type_carb-bd"/>
</dbReference>
<dbReference type="Gene3D" id="2.70.98.10">
    <property type="match status" value="1"/>
</dbReference>
<evidence type="ECO:0000256" key="1">
    <source>
        <dbReference type="ARBA" id="ARBA00004418"/>
    </source>
</evidence>
<comment type="subcellular location">
    <subcellularLocation>
        <location evidence="1">Periplasm</location>
    </subcellularLocation>
</comment>
<dbReference type="Pfam" id="PF04349">
    <property type="entry name" value="MdoG"/>
    <property type="match status" value="1"/>
</dbReference>
<proteinExistence type="inferred from homology"/>
<dbReference type="SUPFAM" id="SSF81296">
    <property type="entry name" value="E set domains"/>
    <property type="match status" value="1"/>
</dbReference>
<comment type="pathway">
    <text evidence="2">Glycan metabolism; osmoregulated periplasmic glucan (OPG) biosynthesis.</text>
</comment>
<dbReference type="GO" id="GO:0051274">
    <property type="term" value="P:beta-glucan biosynthetic process"/>
    <property type="evidence" value="ECO:0007669"/>
    <property type="project" value="TreeGrafter"/>
</dbReference>
<protein>
    <submittedName>
        <fullName evidence="6">Glucan biosynthesis protein G</fullName>
    </submittedName>
</protein>
<dbReference type="GO" id="GO:0030246">
    <property type="term" value="F:carbohydrate binding"/>
    <property type="evidence" value="ECO:0007669"/>
    <property type="project" value="InterPro"/>
</dbReference>
<organism evidence="6 7">
    <name type="scientific">Methylorubrum extorquens</name>
    <name type="common">Methylobacterium dichloromethanicum</name>
    <name type="synonym">Methylobacterium extorquens</name>
    <dbReference type="NCBI Taxonomy" id="408"/>
    <lineage>
        <taxon>Bacteria</taxon>
        <taxon>Pseudomonadati</taxon>
        <taxon>Pseudomonadota</taxon>
        <taxon>Alphaproteobacteria</taxon>
        <taxon>Hyphomicrobiales</taxon>
        <taxon>Methylobacteriaceae</taxon>
        <taxon>Methylorubrum</taxon>
    </lineage>
</organism>
<feature type="domain" description="Glucan biosynthesis periplasmic MdoG C-terminal" evidence="5">
    <location>
        <begin position="71"/>
        <end position="554"/>
    </location>
</feature>
<dbReference type="PANTHER" id="PTHR30504">
    <property type="entry name" value="GLUCANS BIOSYNTHESIS PROTEIN"/>
    <property type="match status" value="1"/>
</dbReference>
<dbReference type="EMBL" id="CP073633">
    <property type="protein sequence ID" value="WHQ67890.1"/>
    <property type="molecule type" value="Genomic_DNA"/>
</dbReference>
<dbReference type="RefSeq" id="WP_283535018.1">
    <property type="nucleotide sequence ID" value="NZ_CP073633.1"/>
</dbReference>
<sequence>MAGPSDADNEAPEEIDISRRAIVRGAFRGALAGTAGLSIPGLFDLNAARTMAQTVPNASPPAPLDARPVTFEAVAARAERLAAQVYAPQNTPLPPELAALDYDAFQAIRFRSEATVPLGPRFSLQPFHRGNLHAKRVEIFLQSPEEVRPFGYDPGLFDLGPDLQGRRYPASLGYAGFRIAHGFDAGQPQAHEEFLVFLGASYFRIRGRGQIYGLSARGVAVNTGLPQGEEFPDFTSFWIEVPQGDVASVTIFALLDGPSLTGAYRFAVTPGDPSHVAVEAALFPRRPIAALGLAPLTSMFLFGENGPGLRGAEPFDDFRPQVHDSDGLVVQTPGDRLWRPLVNGRPAPQISSFRADPLEGFGLLQRERHFAAYFDVQAQHEDRPGLWVTPQGGFGAGAVRLFEIPSRTEATDNIVAAFVPEAPVAAGKTLRLAYSLVTVGAEPAPALAPPLARVVSTRVGSAERLRPTDPPSPQRRLYAIDFEGPGLPDDPKAAIDVALSASAGALVEPYAERVPQTGGWRLYAEFRPPDPWPAGDVVLRARLSHAGRVITETWDGVARRG</sequence>
<dbReference type="InterPro" id="IPR014438">
    <property type="entry name" value="Glucan_biosyn_MdoG/MdoD"/>
</dbReference>
<dbReference type="AlphaFoldDB" id="A0AAX3W999"/>
<evidence type="ECO:0000256" key="4">
    <source>
        <dbReference type="ARBA" id="ARBA00022764"/>
    </source>
</evidence>
<comment type="similarity">
    <text evidence="3">Belongs to the OpgD/OpgG family.</text>
</comment>
<dbReference type="InterPro" id="IPR011013">
    <property type="entry name" value="Gal_mutarotase_sf_dom"/>
</dbReference>
<dbReference type="GO" id="GO:0030288">
    <property type="term" value="C:outer membrane-bounded periplasmic space"/>
    <property type="evidence" value="ECO:0007669"/>
    <property type="project" value="TreeGrafter"/>
</dbReference>
<dbReference type="SUPFAM" id="SSF74650">
    <property type="entry name" value="Galactose mutarotase-like"/>
    <property type="match status" value="1"/>
</dbReference>
<evidence type="ECO:0000259" key="5">
    <source>
        <dbReference type="Pfam" id="PF04349"/>
    </source>
</evidence>
<dbReference type="GO" id="GO:0003824">
    <property type="term" value="F:catalytic activity"/>
    <property type="evidence" value="ECO:0007669"/>
    <property type="project" value="InterPro"/>
</dbReference>
<keyword evidence="4" id="KW-0574">Periplasm</keyword>
<gene>
    <name evidence="6" type="ORF">KEC54_15970</name>
</gene>
<evidence type="ECO:0000256" key="3">
    <source>
        <dbReference type="ARBA" id="ARBA00009284"/>
    </source>
</evidence>
<reference evidence="6" key="1">
    <citation type="journal article" date="2022" name="Biotechnol. Bioprocess Eng.">
        <title>Pan-genome Analysis Reveals Comparative Genomic Features of Central Metabolic Pathways in Methylorubrum extorquens.</title>
        <authorList>
            <person name="Lee G.M."/>
            <person name="Scott-Nevros Z.K."/>
            <person name="Lee S.-M."/>
            <person name="Kim D."/>
        </authorList>
    </citation>
    <scope>NUCLEOTIDE SEQUENCE</scope>
    <source>
        <strain evidence="6">ATCC 55366</strain>
    </source>
</reference>
<dbReference type="InterPro" id="IPR014756">
    <property type="entry name" value="Ig_E-set"/>
</dbReference>
<name>A0AAX3W999_METEX</name>